<evidence type="ECO:0000313" key="1">
    <source>
        <dbReference type="EMBL" id="MBN1574812.1"/>
    </source>
</evidence>
<reference evidence="1" key="2">
    <citation type="submission" date="2021-01" db="EMBL/GenBank/DDBJ databases">
        <authorList>
            <person name="Hahn C.R."/>
            <person name="Youssef N.H."/>
            <person name="Elshahed M."/>
        </authorList>
    </citation>
    <scope>NUCLEOTIDE SEQUENCE</scope>
    <source>
        <strain evidence="1">Zod_Metabat.24</strain>
    </source>
</reference>
<evidence type="ECO:0008006" key="3">
    <source>
        <dbReference type="Google" id="ProtNLM"/>
    </source>
</evidence>
<dbReference type="EMBL" id="JAFGIX010000089">
    <property type="protein sequence ID" value="MBN1574812.1"/>
    <property type="molecule type" value="Genomic_DNA"/>
</dbReference>
<proteinExistence type="predicted"/>
<name>A0A9D8KJX4_9DELT</name>
<accession>A0A9D8KJX4</accession>
<dbReference type="InterPro" id="IPR024096">
    <property type="entry name" value="NO_sig/Golgi_transp_ligand-bd"/>
</dbReference>
<gene>
    <name evidence="1" type="ORF">JW984_16570</name>
</gene>
<sequence length="190" mass="21229">MEKTVSCMVMRLALDATEEVMGENGLKALLNYGNLMYLLEDKPDYSLDKKYTDDQYGALTSNWYKILGTDGGKALFRLIGKNSGKSAIDTGIFESFKDLPPEEKIFKMLEIFALATGRGRAEKVGDVVAYDNSQCTACNNIENKNPVCTGLNGAFDEFIKWAGLKRFRTVETRCKAKGDDTCRYEILPVE</sequence>
<dbReference type="Proteomes" id="UP000809273">
    <property type="component" value="Unassembled WGS sequence"/>
</dbReference>
<reference evidence="1" key="1">
    <citation type="journal article" date="2021" name="Environ. Microbiol.">
        <title>Genomic characterization of three novel Desulfobacterota classes expand the metabolic and phylogenetic diversity of the phylum.</title>
        <authorList>
            <person name="Murphy C.L."/>
            <person name="Biggerstaff J."/>
            <person name="Eichhorn A."/>
            <person name="Ewing E."/>
            <person name="Shahan R."/>
            <person name="Soriano D."/>
            <person name="Stewart S."/>
            <person name="VanMol K."/>
            <person name="Walker R."/>
            <person name="Walters P."/>
            <person name="Elshahed M.S."/>
            <person name="Youssef N.H."/>
        </authorList>
    </citation>
    <scope>NUCLEOTIDE SEQUENCE</scope>
    <source>
        <strain evidence="1">Zod_Metabat.24</strain>
    </source>
</reference>
<protein>
    <recommendedName>
        <fullName evidence="3">4-vinyl reductase 4VR domain-containing protein</fullName>
    </recommendedName>
</protein>
<organism evidence="1 2">
    <name type="scientific">Candidatus Zymogenus saltonus</name>
    <dbReference type="NCBI Taxonomy" id="2844893"/>
    <lineage>
        <taxon>Bacteria</taxon>
        <taxon>Deltaproteobacteria</taxon>
        <taxon>Candidatus Zymogenia</taxon>
        <taxon>Candidatus Zymogeniales</taxon>
        <taxon>Candidatus Zymogenaceae</taxon>
        <taxon>Candidatus Zymogenus</taxon>
    </lineage>
</organism>
<evidence type="ECO:0000313" key="2">
    <source>
        <dbReference type="Proteomes" id="UP000809273"/>
    </source>
</evidence>
<dbReference type="AlphaFoldDB" id="A0A9D8KJX4"/>
<dbReference type="Gene3D" id="3.30.1380.20">
    <property type="entry name" value="Trafficking protein particle complex subunit 3"/>
    <property type="match status" value="1"/>
</dbReference>
<comment type="caution">
    <text evidence="1">The sequence shown here is derived from an EMBL/GenBank/DDBJ whole genome shotgun (WGS) entry which is preliminary data.</text>
</comment>
<dbReference type="SUPFAM" id="SSF111126">
    <property type="entry name" value="Ligand-binding domain in the NO signalling and Golgi transport"/>
    <property type="match status" value="1"/>
</dbReference>